<dbReference type="KEGG" id="caa:Caka_2236"/>
<dbReference type="AlphaFoldDB" id="D5EM93"/>
<keyword evidence="1" id="KW-0812">Transmembrane</keyword>
<dbReference type="PROSITE" id="PS51257">
    <property type="entry name" value="PROKAR_LIPOPROTEIN"/>
    <property type="match status" value="1"/>
</dbReference>
<dbReference type="Proteomes" id="UP000000925">
    <property type="component" value="Chromosome"/>
</dbReference>
<evidence type="ECO:0000313" key="2">
    <source>
        <dbReference type="EMBL" id="ADE55253.1"/>
    </source>
</evidence>
<dbReference type="RefSeq" id="WP_013043975.1">
    <property type="nucleotide sequence ID" value="NC_014008.1"/>
</dbReference>
<feature type="transmembrane region" description="Helical" evidence="1">
    <location>
        <begin position="25"/>
        <end position="44"/>
    </location>
</feature>
<feature type="transmembrane region" description="Helical" evidence="1">
    <location>
        <begin position="86"/>
        <end position="107"/>
    </location>
</feature>
<evidence type="ECO:0000256" key="1">
    <source>
        <dbReference type="SAM" id="Phobius"/>
    </source>
</evidence>
<keyword evidence="1" id="KW-0472">Membrane</keyword>
<accession>D5EM93</accession>
<proteinExistence type="predicted"/>
<protein>
    <recommendedName>
        <fullName evidence="4">Yip1 domain-containing protein</fullName>
    </recommendedName>
</protein>
<feature type="transmembrane region" description="Helical" evidence="1">
    <location>
        <begin position="51"/>
        <end position="74"/>
    </location>
</feature>
<dbReference type="HOGENOM" id="CLU_1616217_0_0_0"/>
<evidence type="ECO:0000313" key="3">
    <source>
        <dbReference type="Proteomes" id="UP000000925"/>
    </source>
</evidence>
<dbReference type="STRING" id="583355.Caka_2236"/>
<keyword evidence="1" id="KW-1133">Transmembrane helix</keyword>
<feature type="transmembrane region" description="Helical" evidence="1">
    <location>
        <begin position="114"/>
        <end position="136"/>
    </location>
</feature>
<gene>
    <name evidence="2" type="ordered locus">Caka_2236</name>
</gene>
<evidence type="ECO:0008006" key="4">
    <source>
        <dbReference type="Google" id="ProtNLM"/>
    </source>
</evidence>
<reference evidence="2 3" key="1">
    <citation type="journal article" date="2010" name="Stand. Genomic Sci.">
        <title>Complete genome sequence of Coraliomargarita akajimensis type strain (04OKA010-24).</title>
        <authorList>
            <person name="Mavromatis K."/>
            <person name="Abt B."/>
            <person name="Brambilla E."/>
            <person name="Lapidus A."/>
            <person name="Copeland A."/>
            <person name="Deshpande S."/>
            <person name="Nolan M."/>
            <person name="Lucas S."/>
            <person name="Tice H."/>
            <person name="Cheng J.F."/>
            <person name="Han C."/>
            <person name="Detter J.C."/>
            <person name="Woyke T."/>
            <person name="Goodwin L."/>
            <person name="Pitluck S."/>
            <person name="Held B."/>
            <person name="Brettin T."/>
            <person name="Tapia R."/>
            <person name="Ivanova N."/>
            <person name="Mikhailova N."/>
            <person name="Pati A."/>
            <person name="Liolios K."/>
            <person name="Chen A."/>
            <person name="Palaniappan K."/>
            <person name="Land M."/>
            <person name="Hauser L."/>
            <person name="Chang Y.J."/>
            <person name="Jeffries C.D."/>
            <person name="Rohde M."/>
            <person name="Goker M."/>
            <person name="Bristow J."/>
            <person name="Eisen J.A."/>
            <person name="Markowitz V."/>
            <person name="Hugenholtz P."/>
            <person name="Klenk H.P."/>
            <person name="Kyrpides N.C."/>
        </authorList>
    </citation>
    <scope>NUCLEOTIDE SEQUENCE [LARGE SCALE GENOMIC DNA]</scope>
    <source>
        <strain evidence="3">DSM 45221 / IAM 15411 / JCM 23193 / KCTC 12865</strain>
    </source>
</reference>
<organism evidence="2 3">
    <name type="scientific">Coraliomargarita akajimensis (strain DSM 45221 / IAM 15411 / JCM 23193 / KCTC 12865 / 04OKA010-24)</name>
    <dbReference type="NCBI Taxonomy" id="583355"/>
    <lineage>
        <taxon>Bacteria</taxon>
        <taxon>Pseudomonadati</taxon>
        <taxon>Verrucomicrobiota</taxon>
        <taxon>Opitutia</taxon>
        <taxon>Puniceicoccales</taxon>
        <taxon>Coraliomargaritaceae</taxon>
        <taxon>Coraliomargarita</taxon>
    </lineage>
</organism>
<sequence>MEKLIESSRRLLELIFSYELGSTNFYTLLAACFLIWIAVVWGLLRSWGRQLSLIPSALSVLLPALSAIPSFAAVEVYAVPAIGQGWAAAYLPWGGFVLGYLVVAVLISRKLLKLSVSGTLALLAFTFLAAGLTYLATSQLLGMVDQAEQSGEQREQRLVDQVGE</sequence>
<name>D5EM93_CORAD</name>
<dbReference type="EMBL" id="CP001998">
    <property type="protein sequence ID" value="ADE55253.1"/>
    <property type="molecule type" value="Genomic_DNA"/>
</dbReference>
<keyword evidence="3" id="KW-1185">Reference proteome</keyword>